<evidence type="ECO:0000313" key="3">
    <source>
        <dbReference type="EMBL" id="CAB3810960.1"/>
    </source>
</evidence>
<dbReference type="Pfam" id="PF02371">
    <property type="entry name" value="Transposase_20"/>
    <property type="match status" value="1"/>
</dbReference>
<gene>
    <name evidence="3" type="ORF">LMG27177_07643</name>
</gene>
<dbReference type="Proteomes" id="UP000494252">
    <property type="component" value="Unassembled WGS sequence"/>
</dbReference>
<accession>A0A6J5H3M4</accession>
<reference evidence="3 4" key="1">
    <citation type="submission" date="2020-04" db="EMBL/GenBank/DDBJ databases">
        <authorList>
            <person name="De Canck E."/>
        </authorList>
    </citation>
    <scope>NUCLEOTIDE SEQUENCE [LARGE SCALE GENOMIC DNA]</scope>
    <source>
        <strain evidence="3 4">LMG 27177</strain>
    </source>
</reference>
<keyword evidence="4" id="KW-1185">Reference proteome</keyword>
<feature type="domain" description="Transposase IS116/IS110/IS902 C-terminal" evidence="2">
    <location>
        <begin position="210"/>
        <end position="288"/>
    </location>
</feature>
<name>A0A6J5H3M4_9BURK</name>
<evidence type="ECO:0000259" key="2">
    <source>
        <dbReference type="Pfam" id="PF02371"/>
    </source>
</evidence>
<evidence type="ECO:0000313" key="4">
    <source>
        <dbReference type="Proteomes" id="UP000494252"/>
    </source>
</evidence>
<feature type="domain" description="Transposase IS110-like N-terminal" evidence="1">
    <location>
        <begin position="6"/>
        <end position="145"/>
    </location>
</feature>
<protein>
    <submittedName>
        <fullName evidence="3">IS110 family transposase ISPfa1</fullName>
    </submittedName>
</protein>
<dbReference type="GO" id="GO:0006313">
    <property type="term" value="P:DNA transposition"/>
    <property type="evidence" value="ECO:0007669"/>
    <property type="project" value="InterPro"/>
</dbReference>
<dbReference type="RefSeq" id="WP_175166525.1">
    <property type="nucleotide sequence ID" value="NZ_CADIKI010000067.1"/>
</dbReference>
<dbReference type="GO" id="GO:0003677">
    <property type="term" value="F:DNA binding"/>
    <property type="evidence" value="ECO:0007669"/>
    <property type="project" value="InterPro"/>
</dbReference>
<dbReference type="PANTHER" id="PTHR33055:SF3">
    <property type="entry name" value="PUTATIVE TRANSPOSASE FOR IS117-RELATED"/>
    <property type="match status" value="1"/>
</dbReference>
<dbReference type="NCBIfam" id="NF033542">
    <property type="entry name" value="transpos_IS110"/>
    <property type="match status" value="1"/>
</dbReference>
<evidence type="ECO:0000259" key="1">
    <source>
        <dbReference type="Pfam" id="PF01548"/>
    </source>
</evidence>
<organism evidence="3 4">
    <name type="scientific">Paraburkholderia fynbosensis</name>
    <dbReference type="NCBI Taxonomy" id="1200993"/>
    <lineage>
        <taxon>Bacteria</taxon>
        <taxon>Pseudomonadati</taxon>
        <taxon>Pseudomonadota</taxon>
        <taxon>Betaproteobacteria</taxon>
        <taxon>Burkholderiales</taxon>
        <taxon>Burkholderiaceae</taxon>
        <taxon>Paraburkholderia</taxon>
    </lineage>
</organism>
<dbReference type="AlphaFoldDB" id="A0A6J5H3M4"/>
<dbReference type="EMBL" id="CADIKI010000067">
    <property type="protein sequence ID" value="CAB3810960.1"/>
    <property type="molecule type" value="Genomic_DNA"/>
</dbReference>
<dbReference type="InterPro" id="IPR047650">
    <property type="entry name" value="Transpos_IS110"/>
</dbReference>
<dbReference type="InterPro" id="IPR002525">
    <property type="entry name" value="Transp_IS110-like_N"/>
</dbReference>
<dbReference type="InterPro" id="IPR003346">
    <property type="entry name" value="Transposase_20"/>
</dbReference>
<dbReference type="PANTHER" id="PTHR33055">
    <property type="entry name" value="TRANSPOSASE FOR INSERTION SEQUENCE ELEMENT IS1111A"/>
    <property type="match status" value="1"/>
</dbReference>
<sequence>MDITTVGVDIAKNVIQLHYIDAETGEIVNKPVKRTAFLEHFANRSACLIGMEACGGSQHWARKLTAMGHQVKLMPAKFVKAFVMGNKNDAADARAIWMAARQPGKSVAVKTETQQAVLGLHRMREQLVKFRTMQINSLRGLLTEYGEVMGKGRAALDKAVPDVLERLVCRLPTILIDTLREQWNGLTNLDKQIAGIERRLQAWLKENKACRAIAAIPGVGLLTATAAIATMGDAKTFRSGREFAAWIGLVPRQTGSGGKVQLLGISKRGDTYLRKLLIHGARSVLFHTKEPGPWLEQLRKRRPMNVAVVAQANKMARTIWAILAHDRQYDKDHVSVKPA</sequence>
<dbReference type="GO" id="GO:0004803">
    <property type="term" value="F:transposase activity"/>
    <property type="evidence" value="ECO:0007669"/>
    <property type="project" value="InterPro"/>
</dbReference>
<proteinExistence type="predicted"/>
<dbReference type="Pfam" id="PF01548">
    <property type="entry name" value="DEDD_Tnp_IS110"/>
    <property type="match status" value="1"/>
</dbReference>